<name>A0ABW7NEI0_9BACT</name>
<evidence type="ECO:0000313" key="2">
    <source>
        <dbReference type="Proteomes" id="UP001610063"/>
    </source>
</evidence>
<keyword evidence="2" id="KW-1185">Reference proteome</keyword>
<dbReference type="Proteomes" id="UP001610063">
    <property type="component" value="Unassembled WGS sequence"/>
</dbReference>
<protein>
    <submittedName>
        <fullName evidence="1">Type IX secretion system membrane protein PorP/SprF</fullName>
    </submittedName>
</protein>
<dbReference type="InterPro" id="IPR019861">
    <property type="entry name" value="PorP/SprF_Bacteroidetes"/>
</dbReference>
<sequence length="359" mass="40600">MTLNLIYFNSHQLRLFCRLSFLFVLVSLLSTNNLKAQDPQFSQYYAAPMYLNPGLVGISQIGRAGLNYRNQWPSIDANYVTYSFFIDYFFEDEFSALGLIVNTDQEGIAGLRSTNIGLQYAYQLNLTDTWTFRPGVEASYYFRDLNFDRLTFGDQFDNSGQVRPTTGETFDTGFSARFFDLAFGGILYNDKMWFGASMHHVLEPNQAVAGGDAPLPRKFSLHGGYKILFTEINKRARPQGKGRERSMTPSVNYKQQGSFKQLDVGLYFTLEPILLGAWYRGLPIDGFTSTKNSEAIISMIGINKNNLTIGYSFDYTISDLGIGSGGAHEISLIYAFDLSDPRKPSREVRQLRCPVPFIF</sequence>
<evidence type="ECO:0000313" key="1">
    <source>
        <dbReference type="EMBL" id="MFH6985963.1"/>
    </source>
</evidence>
<gene>
    <name evidence="1" type="ORF">ACHKAR_21090</name>
</gene>
<dbReference type="RefSeq" id="WP_395419435.1">
    <property type="nucleotide sequence ID" value="NZ_JBIPKE010000020.1"/>
</dbReference>
<proteinExistence type="predicted"/>
<reference evidence="1 2" key="1">
    <citation type="journal article" date="2013" name="Int. J. Syst. Evol. Microbiol.">
        <title>Marinoscillum luteum sp. nov., isolated from marine sediment.</title>
        <authorList>
            <person name="Cha I.T."/>
            <person name="Park S.J."/>
            <person name="Kim S.J."/>
            <person name="Kim J.G."/>
            <person name="Jung M.Y."/>
            <person name="Shin K.S."/>
            <person name="Kwon K.K."/>
            <person name="Yang S.H."/>
            <person name="Seo Y.S."/>
            <person name="Rhee S.K."/>
        </authorList>
    </citation>
    <scope>NUCLEOTIDE SEQUENCE [LARGE SCALE GENOMIC DNA]</scope>
    <source>
        <strain evidence="1 2">KCTC 23939</strain>
    </source>
</reference>
<dbReference type="Pfam" id="PF11751">
    <property type="entry name" value="PorP_SprF"/>
    <property type="match status" value="1"/>
</dbReference>
<accession>A0ABW7NEI0</accession>
<dbReference type="EMBL" id="JBIPKE010000020">
    <property type="protein sequence ID" value="MFH6985963.1"/>
    <property type="molecule type" value="Genomic_DNA"/>
</dbReference>
<organism evidence="1 2">
    <name type="scientific">Marinoscillum luteum</name>
    <dbReference type="NCBI Taxonomy" id="861051"/>
    <lineage>
        <taxon>Bacteria</taxon>
        <taxon>Pseudomonadati</taxon>
        <taxon>Bacteroidota</taxon>
        <taxon>Cytophagia</taxon>
        <taxon>Cytophagales</taxon>
        <taxon>Reichenbachiellaceae</taxon>
        <taxon>Marinoscillum</taxon>
    </lineage>
</organism>
<comment type="caution">
    <text evidence="1">The sequence shown here is derived from an EMBL/GenBank/DDBJ whole genome shotgun (WGS) entry which is preliminary data.</text>
</comment>
<dbReference type="NCBIfam" id="TIGR03519">
    <property type="entry name" value="T9SS_PorP_fam"/>
    <property type="match status" value="1"/>
</dbReference>